<comment type="caution">
    <text evidence="1">The sequence shown here is derived from an EMBL/GenBank/DDBJ whole genome shotgun (WGS) entry which is preliminary data.</text>
</comment>
<reference evidence="1" key="1">
    <citation type="submission" date="2022-11" db="EMBL/GenBank/DDBJ databases">
        <title>Genome Sequence of Nemania bipapillata.</title>
        <authorList>
            <person name="Buettner E."/>
        </authorList>
    </citation>
    <scope>NUCLEOTIDE SEQUENCE</scope>
    <source>
        <strain evidence="1">CP14</strain>
    </source>
</reference>
<evidence type="ECO:0000313" key="2">
    <source>
        <dbReference type="Proteomes" id="UP001153334"/>
    </source>
</evidence>
<evidence type="ECO:0000313" key="1">
    <source>
        <dbReference type="EMBL" id="KAJ8108941.1"/>
    </source>
</evidence>
<dbReference type="EMBL" id="JAPESX010002184">
    <property type="protein sequence ID" value="KAJ8108941.1"/>
    <property type="molecule type" value="Genomic_DNA"/>
</dbReference>
<organism evidence="1 2">
    <name type="scientific">Nemania bipapillata</name>
    <dbReference type="NCBI Taxonomy" id="110536"/>
    <lineage>
        <taxon>Eukaryota</taxon>
        <taxon>Fungi</taxon>
        <taxon>Dikarya</taxon>
        <taxon>Ascomycota</taxon>
        <taxon>Pezizomycotina</taxon>
        <taxon>Sordariomycetes</taxon>
        <taxon>Xylariomycetidae</taxon>
        <taxon>Xylariales</taxon>
        <taxon>Xylariaceae</taxon>
        <taxon>Nemania</taxon>
    </lineage>
</organism>
<accession>A0ACC2I138</accession>
<proteinExistence type="predicted"/>
<name>A0ACC2I138_9PEZI</name>
<dbReference type="Proteomes" id="UP001153334">
    <property type="component" value="Unassembled WGS sequence"/>
</dbReference>
<protein>
    <submittedName>
        <fullName evidence="1">Uncharacterized protein</fullName>
    </submittedName>
</protein>
<gene>
    <name evidence="1" type="ORF">ONZ43_g6275</name>
</gene>
<sequence length="604" mass="64929">MAQKTCNITLAQGNYLGQVIGPSTSSPRAVQVFLGVPYADTTTGKNRFQPPKALTTRAESGVFTNALKYGQVCPQGKPGIPGHGEDCLNANIYRPHFGDDAASIEAEEKRLGVNSTKLPVVIYVHGGGFNTGSGKERNMASFVAFADSPIIGMSFNYRVGALGFLPSAVTAKQGLLNLGLKDQQFFFEWARTNLPHIGGDPDNVTIMGLSAGSHSIGHHLISYSPANKLISGPPPFQKAIIESGGATARAVFVPNHPLHEQQFQEFLSQCGLTGVSDDKLFEKLRDLPYSTIVTASQAVWKAWSESLRWPFQPVIDGPGGVIPDLPINSWQKGNVLRIPIITGFNTDEGATFVPENENQPTAVRDLMTSIIPAMNDTDIDKLDALYPSLSTTEGKTLYANAKQSTAFGTQFWRLDDAYAHYAYICPVIQTATFSSTAQGAAPVYLYHFAARSAEFGAADHGDETPVVTHDMNIIGSYPGLIDTADAMTGAWTRFAVTGNPNLSHSGAKATFTWPRYMSPFSSTTGNSTSSNSTIGRLALFGDGNDERMGSRGTHSPGTPAKNIALTSREKTECKFWWPLVIFSEGYANGSTSFTSANVTVKAKL</sequence>
<keyword evidence="2" id="KW-1185">Reference proteome</keyword>